<dbReference type="GO" id="GO:0031293">
    <property type="term" value="P:membrane protein intracellular domain proteolysis"/>
    <property type="evidence" value="ECO:0007669"/>
    <property type="project" value="TreeGrafter"/>
</dbReference>
<feature type="domain" description="Peptidase M50" evidence="7">
    <location>
        <begin position="176"/>
        <end position="254"/>
    </location>
</feature>
<protein>
    <recommendedName>
        <fullName evidence="5">Endopeptidase S2P</fullName>
    </recommendedName>
</protein>
<dbReference type="InterPro" id="IPR001193">
    <property type="entry name" value="MBTPS2"/>
</dbReference>
<dbReference type="GO" id="GO:0012505">
    <property type="term" value="C:endomembrane system"/>
    <property type="evidence" value="ECO:0007669"/>
    <property type="project" value="UniProtKB-SubCell"/>
</dbReference>
<proteinExistence type="predicted"/>
<dbReference type="Pfam" id="PF02163">
    <property type="entry name" value="Peptidase_M50"/>
    <property type="match status" value="2"/>
</dbReference>
<dbReference type="PRINTS" id="PR01000">
    <property type="entry name" value="SREBPS2PTASE"/>
</dbReference>
<comment type="caution">
    <text evidence="8">The sequence shown here is derived from an EMBL/GenBank/DDBJ whole genome shotgun (WGS) entry which is preliminary data.</text>
</comment>
<comment type="subcellular location">
    <subcellularLocation>
        <location evidence="1">Endomembrane system</location>
        <topology evidence="1">Multi-pass membrane protein</topology>
    </subcellularLocation>
</comment>
<dbReference type="PANTHER" id="PTHR13325:SF3">
    <property type="entry name" value="MEMBRANE-BOUND TRANSCRIPTION FACTOR SITE-2 PROTEASE"/>
    <property type="match status" value="1"/>
</dbReference>
<dbReference type="Proteomes" id="UP000813824">
    <property type="component" value="Unassembled WGS sequence"/>
</dbReference>
<evidence type="ECO:0000313" key="8">
    <source>
        <dbReference type="EMBL" id="KAH8096848.1"/>
    </source>
</evidence>
<accession>A0A8K0UKL5</accession>
<evidence type="ECO:0000256" key="5">
    <source>
        <dbReference type="ARBA" id="ARBA00032658"/>
    </source>
</evidence>
<evidence type="ECO:0000313" key="9">
    <source>
        <dbReference type="Proteomes" id="UP000813824"/>
    </source>
</evidence>
<dbReference type="GO" id="GO:1905897">
    <property type="term" value="P:regulation of response to endoplasmic reticulum stress"/>
    <property type="evidence" value="ECO:0007669"/>
    <property type="project" value="TreeGrafter"/>
</dbReference>
<gene>
    <name evidence="8" type="ORF">BXZ70DRAFT_991190</name>
</gene>
<dbReference type="GO" id="GO:0005737">
    <property type="term" value="C:cytoplasm"/>
    <property type="evidence" value="ECO:0007669"/>
    <property type="project" value="TreeGrafter"/>
</dbReference>
<keyword evidence="3 6" id="KW-1133">Transmembrane helix</keyword>
<keyword evidence="4 6" id="KW-0472">Membrane</keyword>
<evidence type="ECO:0000256" key="6">
    <source>
        <dbReference type="SAM" id="Phobius"/>
    </source>
</evidence>
<evidence type="ECO:0000259" key="7">
    <source>
        <dbReference type="Pfam" id="PF02163"/>
    </source>
</evidence>
<evidence type="ECO:0000256" key="4">
    <source>
        <dbReference type="ARBA" id="ARBA00023136"/>
    </source>
</evidence>
<sequence>MGVESLFLSLSLFWAIIYFLHHSWTQRHPRAILPVPTDGRRKYQSTRVTLYRLSLRVEYPGWNQLHDELTSALRRSKRFGRTLSRCYDLGSLVCVAGMVAGLYLLCALTIQLCYSTLVSPKSEVTGSLGQGPSNHRLFKRDTPSELVSQRHNVPASPVHLLIPGLTVPLWHLTPLMFALFVCQIIHEAGHALAAAIDAVPLLSVGAAFTVAIPSAFVALSSATMQQLSPKSRLRVVSAGAAHNLIFWALLVLFSYVGLDSLCWSLAGYDHVGLYARVVSGIHSESPLRAYLPVGELITHLNDKPLASATEDIWATYLAEQQEPHRQAELGWCAGLEWFEAQSSGCCKIVQNSTTGGLSCFRAAPSSHSPLIERCLSPHYLVSGEHAEIKQRCNDDLDCGGAHVCVRPISDEEILRIRVWIPPYMRSASSKQEEVVIWSGPWDEVLEDVEVSMYYPRYGFLPLWFPSFVNAFFGYLSSLSLSLYFFNLLPLSFLDGGQFLDALLDLFRRSDMLNRNEFQLDALEAGITAGINSQPGAMSPMVARWKGIVLKGASAIVTCLICLCGLCGVFNYIR</sequence>
<dbReference type="OrthoDB" id="7694678at2759"/>
<feature type="transmembrane region" description="Helical" evidence="6">
    <location>
        <begin position="198"/>
        <end position="224"/>
    </location>
</feature>
<evidence type="ECO:0000256" key="1">
    <source>
        <dbReference type="ARBA" id="ARBA00004127"/>
    </source>
</evidence>
<evidence type="ECO:0000256" key="3">
    <source>
        <dbReference type="ARBA" id="ARBA00022989"/>
    </source>
</evidence>
<feature type="transmembrane region" description="Helical" evidence="6">
    <location>
        <begin position="244"/>
        <end position="266"/>
    </location>
</feature>
<feature type="transmembrane region" description="Helical" evidence="6">
    <location>
        <begin position="6"/>
        <end position="24"/>
    </location>
</feature>
<keyword evidence="9" id="KW-1185">Reference proteome</keyword>
<dbReference type="GO" id="GO:0016020">
    <property type="term" value="C:membrane"/>
    <property type="evidence" value="ECO:0007669"/>
    <property type="project" value="InterPro"/>
</dbReference>
<evidence type="ECO:0000256" key="2">
    <source>
        <dbReference type="ARBA" id="ARBA00022692"/>
    </source>
</evidence>
<feature type="transmembrane region" description="Helical" evidence="6">
    <location>
        <begin position="86"/>
        <end position="110"/>
    </location>
</feature>
<dbReference type="EMBL" id="JAEVFJ010000022">
    <property type="protein sequence ID" value="KAH8096848.1"/>
    <property type="molecule type" value="Genomic_DNA"/>
</dbReference>
<dbReference type="AlphaFoldDB" id="A0A8K0UKL5"/>
<keyword evidence="2 6" id="KW-0812">Transmembrane</keyword>
<dbReference type="PANTHER" id="PTHR13325">
    <property type="entry name" value="PROTEASE M50 MEMBRANE-BOUND TRANSCRIPTION FACTOR SITE 2 PROTEASE"/>
    <property type="match status" value="1"/>
</dbReference>
<name>A0A8K0UKL5_9AGAR</name>
<feature type="transmembrane region" description="Helical" evidence="6">
    <location>
        <begin position="547"/>
        <end position="572"/>
    </location>
</feature>
<dbReference type="InterPro" id="IPR008915">
    <property type="entry name" value="Peptidase_M50"/>
</dbReference>
<organism evidence="8 9">
    <name type="scientific">Cristinia sonorae</name>
    <dbReference type="NCBI Taxonomy" id="1940300"/>
    <lineage>
        <taxon>Eukaryota</taxon>
        <taxon>Fungi</taxon>
        <taxon>Dikarya</taxon>
        <taxon>Basidiomycota</taxon>
        <taxon>Agaricomycotina</taxon>
        <taxon>Agaricomycetes</taxon>
        <taxon>Agaricomycetidae</taxon>
        <taxon>Agaricales</taxon>
        <taxon>Pleurotineae</taxon>
        <taxon>Stephanosporaceae</taxon>
        <taxon>Cristinia</taxon>
    </lineage>
</organism>
<feature type="transmembrane region" description="Helical" evidence="6">
    <location>
        <begin position="169"/>
        <end position="186"/>
    </location>
</feature>
<feature type="domain" description="Peptidase M50" evidence="7">
    <location>
        <begin position="468"/>
        <end position="509"/>
    </location>
</feature>
<feature type="transmembrane region" description="Helical" evidence="6">
    <location>
        <begin position="462"/>
        <end position="485"/>
    </location>
</feature>
<reference evidence="8" key="1">
    <citation type="journal article" date="2021" name="New Phytol.">
        <title>Evolutionary innovations through gain and loss of genes in the ectomycorrhizal Boletales.</title>
        <authorList>
            <person name="Wu G."/>
            <person name="Miyauchi S."/>
            <person name="Morin E."/>
            <person name="Kuo A."/>
            <person name="Drula E."/>
            <person name="Varga T."/>
            <person name="Kohler A."/>
            <person name="Feng B."/>
            <person name="Cao Y."/>
            <person name="Lipzen A."/>
            <person name="Daum C."/>
            <person name="Hundley H."/>
            <person name="Pangilinan J."/>
            <person name="Johnson J."/>
            <person name="Barry K."/>
            <person name="LaButti K."/>
            <person name="Ng V."/>
            <person name="Ahrendt S."/>
            <person name="Min B."/>
            <person name="Choi I.G."/>
            <person name="Park H."/>
            <person name="Plett J.M."/>
            <person name="Magnuson J."/>
            <person name="Spatafora J.W."/>
            <person name="Nagy L.G."/>
            <person name="Henrissat B."/>
            <person name="Grigoriev I.V."/>
            <person name="Yang Z.L."/>
            <person name="Xu J."/>
            <person name="Martin F.M."/>
        </authorList>
    </citation>
    <scope>NUCLEOTIDE SEQUENCE</scope>
    <source>
        <strain evidence="8">KKN 215</strain>
    </source>
</reference>
<dbReference type="GO" id="GO:0004222">
    <property type="term" value="F:metalloendopeptidase activity"/>
    <property type="evidence" value="ECO:0007669"/>
    <property type="project" value="InterPro"/>
</dbReference>